<feature type="transmembrane region" description="Helical" evidence="2">
    <location>
        <begin position="6"/>
        <end position="26"/>
    </location>
</feature>
<evidence type="ECO:0008006" key="5">
    <source>
        <dbReference type="Google" id="ProtNLM"/>
    </source>
</evidence>
<dbReference type="RefSeq" id="WP_241058420.1">
    <property type="nucleotide sequence ID" value="NZ_JAKWJU010000002.1"/>
</dbReference>
<proteinExistence type="predicted"/>
<feature type="region of interest" description="Disordered" evidence="1">
    <location>
        <begin position="61"/>
        <end position="98"/>
    </location>
</feature>
<evidence type="ECO:0000256" key="1">
    <source>
        <dbReference type="SAM" id="MobiDB-lite"/>
    </source>
</evidence>
<dbReference type="EMBL" id="JAKWJU010000002">
    <property type="protein sequence ID" value="MCH6160336.1"/>
    <property type="molecule type" value="Genomic_DNA"/>
</dbReference>
<evidence type="ECO:0000313" key="3">
    <source>
        <dbReference type="EMBL" id="MCH6160336.1"/>
    </source>
</evidence>
<reference evidence="3" key="1">
    <citation type="submission" date="2022-03" db="EMBL/GenBank/DDBJ databases">
        <authorList>
            <person name="Santos J.D.N."/>
            <person name="Kallscheuer N."/>
            <person name="Jogler C."/>
            <person name="Lage O.M."/>
        </authorList>
    </citation>
    <scope>NUCLEOTIDE SEQUENCE</scope>
    <source>
        <strain evidence="3">M600PL45_2</strain>
    </source>
</reference>
<keyword evidence="2" id="KW-0812">Transmembrane</keyword>
<gene>
    <name evidence="3" type="ORF">MMA15_07870</name>
</gene>
<sequence>MRDLVPFLITAAALAAVMAGFAWLAARVRRRGLAGTAVRAALASYDEAFRTTAHESHYEIQAQAERKVPAPSPDGRWTRQRPEGPVGERIRRPLSPAPRGLRRVFGRWFGRRARRS</sequence>
<reference evidence="3" key="2">
    <citation type="journal article" date="2023" name="Int. J. Syst. Evol. Microbiol.">
        <title>Streptomyces marispadix sp. nov., isolated from marine beach sediment of the Northern Coast of Portugal.</title>
        <authorList>
            <person name="dos Santos J.D.N."/>
            <person name="Vitorino I.R."/>
            <person name="Kallscheuer N."/>
            <person name="Srivastava A."/>
            <person name="Krautwurst S."/>
            <person name="Marz M."/>
            <person name="Jogler C."/>
            <person name="Lobo Da Cunha A."/>
            <person name="Catita J."/>
            <person name="Goncalves H."/>
            <person name="Gonzalez I."/>
            <person name="Reyes F."/>
            <person name="Lage O.M."/>
        </authorList>
    </citation>
    <scope>NUCLEOTIDE SEQUENCE</scope>
    <source>
        <strain evidence="3">M600PL45_2</strain>
    </source>
</reference>
<keyword evidence="2" id="KW-1133">Transmembrane helix</keyword>
<evidence type="ECO:0000256" key="2">
    <source>
        <dbReference type="SAM" id="Phobius"/>
    </source>
</evidence>
<protein>
    <recommendedName>
        <fullName evidence="5">Secreted protein</fullName>
    </recommendedName>
</protein>
<accession>A0ABS9SVN3</accession>
<dbReference type="Proteomes" id="UP001166784">
    <property type="component" value="Unassembled WGS sequence"/>
</dbReference>
<organism evidence="3 4">
    <name type="scientific">Streptomyces marispadix</name>
    <dbReference type="NCBI Taxonomy" id="2922868"/>
    <lineage>
        <taxon>Bacteria</taxon>
        <taxon>Bacillati</taxon>
        <taxon>Actinomycetota</taxon>
        <taxon>Actinomycetes</taxon>
        <taxon>Kitasatosporales</taxon>
        <taxon>Streptomycetaceae</taxon>
        <taxon>Streptomyces</taxon>
    </lineage>
</organism>
<name>A0ABS9SVN3_9ACTN</name>
<keyword evidence="2" id="KW-0472">Membrane</keyword>
<comment type="caution">
    <text evidence="3">The sequence shown here is derived from an EMBL/GenBank/DDBJ whole genome shotgun (WGS) entry which is preliminary data.</text>
</comment>
<feature type="compositionally biased region" description="Basic and acidic residues" evidence="1">
    <location>
        <begin position="76"/>
        <end position="91"/>
    </location>
</feature>
<evidence type="ECO:0000313" key="4">
    <source>
        <dbReference type="Proteomes" id="UP001166784"/>
    </source>
</evidence>
<keyword evidence="4" id="KW-1185">Reference proteome</keyword>